<evidence type="ECO:0000313" key="3">
    <source>
        <dbReference type="Proteomes" id="UP000824120"/>
    </source>
</evidence>
<dbReference type="Proteomes" id="UP000824120">
    <property type="component" value="Chromosome 4"/>
</dbReference>
<dbReference type="AlphaFoldDB" id="A0A9J5ZAR1"/>
<gene>
    <name evidence="2" type="ORF">H5410_020273</name>
</gene>
<reference evidence="2 3" key="1">
    <citation type="submission" date="2020-09" db="EMBL/GenBank/DDBJ databases">
        <title>De no assembly of potato wild relative species, Solanum commersonii.</title>
        <authorList>
            <person name="Cho K."/>
        </authorList>
    </citation>
    <scope>NUCLEOTIDE SEQUENCE [LARGE SCALE GENOMIC DNA]</scope>
    <source>
        <strain evidence="2">LZ3.2</strain>
        <tissue evidence="2">Leaf</tissue>
    </source>
</reference>
<accession>A0A9J5ZAR1</accession>
<evidence type="ECO:0000256" key="1">
    <source>
        <dbReference type="SAM" id="MobiDB-lite"/>
    </source>
</evidence>
<name>A0A9J5ZAR1_SOLCO</name>
<keyword evidence="3" id="KW-1185">Reference proteome</keyword>
<protein>
    <submittedName>
        <fullName evidence="2">Uncharacterized protein</fullName>
    </submittedName>
</protein>
<organism evidence="2 3">
    <name type="scientific">Solanum commersonii</name>
    <name type="common">Commerson's wild potato</name>
    <name type="synonym">Commerson's nightshade</name>
    <dbReference type="NCBI Taxonomy" id="4109"/>
    <lineage>
        <taxon>Eukaryota</taxon>
        <taxon>Viridiplantae</taxon>
        <taxon>Streptophyta</taxon>
        <taxon>Embryophyta</taxon>
        <taxon>Tracheophyta</taxon>
        <taxon>Spermatophyta</taxon>
        <taxon>Magnoliopsida</taxon>
        <taxon>eudicotyledons</taxon>
        <taxon>Gunneridae</taxon>
        <taxon>Pentapetalae</taxon>
        <taxon>asterids</taxon>
        <taxon>lamiids</taxon>
        <taxon>Solanales</taxon>
        <taxon>Solanaceae</taxon>
        <taxon>Solanoideae</taxon>
        <taxon>Solaneae</taxon>
        <taxon>Solanum</taxon>
    </lineage>
</organism>
<comment type="caution">
    <text evidence="2">The sequence shown here is derived from an EMBL/GenBank/DDBJ whole genome shotgun (WGS) entry which is preliminary data.</text>
</comment>
<sequence>MVKDGCLQFKDHHRFGGSLQFAARFQIETTIFASIRHGCGSDDGMELQDRQRALPRPKS</sequence>
<feature type="region of interest" description="Disordered" evidence="1">
    <location>
        <begin position="39"/>
        <end position="59"/>
    </location>
</feature>
<evidence type="ECO:0000313" key="2">
    <source>
        <dbReference type="EMBL" id="KAG5608992.1"/>
    </source>
</evidence>
<proteinExistence type="predicted"/>
<dbReference type="EMBL" id="JACXVP010000004">
    <property type="protein sequence ID" value="KAG5608992.1"/>
    <property type="molecule type" value="Genomic_DNA"/>
</dbReference>